<dbReference type="EMBL" id="JBHTGL010000008">
    <property type="protein sequence ID" value="MFD0624437.1"/>
    <property type="molecule type" value="Genomic_DNA"/>
</dbReference>
<dbReference type="InterPro" id="IPR001845">
    <property type="entry name" value="HTH_ArsR_DNA-bd_dom"/>
</dbReference>
<dbReference type="PANTHER" id="PTHR43132:SF8">
    <property type="entry name" value="HTH-TYPE TRANSCRIPTIONAL REGULATOR KMTR"/>
    <property type="match status" value="1"/>
</dbReference>
<dbReference type="InterPro" id="IPR051011">
    <property type="entry name" value="Metal_resp_trans_reg"/>
</dbReference>
<evidence type="ECO:0000313" key="5">
    <source>
        <dbReference type="EMBL" id="MFD0624437.1"/>
    </source>
</evidence>
<dbReference type="CDD" id="cd00090">
    <property type="entry name" value="HTH_ARSR"/>
    <property type="match status" value="1"/>
</dbReference>
<dbReference type="Proteomes" id="UP001596915">
    <property type="component" value="Unassembled WGS sequence"/>
</dbReference>
<dbReference type="InterPro" id="IPR036388">
    <property type="entry name" value="WH-like_DNA-bd_sf"/>
</dbReference>
<dbReference type="InterPro" id="IPR011991">
    <property type="entry name" value="ArsR-like_HTH"/>
</dbReference>
<name>A0ABW2WSN2_9ACTN</name>
<accession>A0ABW2WSN2</accession>
<comment type="caution">
    <text evidence="5">The sequence shown here is derived from an EMBL/GenBank/DDBJ whole genome shotgun (WGS) entry which is preliminary data.</text>
</comment>
<protein>
    <submittedName>
        <fullName evidence="5">Winged helix-turn-helix domain-containing protein</fullName>
    </submittedName>
</protein>
<evidence type="ECO:0000256" key="1">
    <source>
        <dbReference type="ARBA" id="ARBA00023015"/>
    </source>
</evidence>
<dbReference type="InterPro" id="IPR036390">
    <property type="entry name" value="WH_DNA-bd_sf"/>
</dbReference>
<organism evidence="5 6">
    <name type="scientific">Streptomyces sanglieri</name>
    <dbReference type="NCBI Taxonomy" id="193460"/>
    <lineage>
        <taxon>Bacteria</taxon>
        <taxon>Bacillati</taxon>
        <taxon>Actinomycetota</taxon>
        <taxon>Actinomycetes</taxon>
        <taxon>Kitasatosporales</taxon>
        <taxon>Streptomycetaceae</taxon>
        <taxon>Streptomyces</taxon>
    </lineage>
</organism>
<evidence type="ECO:0000259" key="4">
    <source>
        <dbReference type="SMART" id="SM00418"/>
    </source>
</evidence>
<dbReference type="SMART" id="SM00418">
    <property type="entry name" value="HTH_ARSR"/>
    <property type="match status" value="1"/>
</dbReference>
<reference evidence="6" key="1">
    <citation type="journal article" date="2019" name="Int. J. Syst. Evol. Microbiol.">
        <title>The Global Catalogue of Microorganisms (GCM) 10K type strain sequencing project: providing services to taxonomists for standard genome sequencing and annotation.</title>
        <authorList>
            <consortium name="The Broad Institute Genomics Platform"/>
            <consortium name="The Broad Institute Genome Sequencing Center for Infectious Disease"/>
            <person name="Wu L."/>
            <person name="Ma J."/>
        </authorList>
    </citation>
    <scope>NUCLEOTIDE SEQUENCE [LARGE SCALE GENOMIC DNA]</scope>
    <source>
        <strain evidence="6">JCM 12607</strain>
    </source>
</reference>
<keyword evidence="1" id="KW-0805">Transcription regulation</keyword>
<dbReference type="PANTHER" id="PTHR43132">
    <property type="entry name" value="ARSENICAL RESISTANCE OPERON REPRESSOR ARSR-RELATED"/>
    <property type="match status" value="1"/>
</dbReference>
<dbReference type="SUPFAM" id="SSF46785">
    <property type="entry name" value="Winged helix' DNA-binding domain"/>
    <property type="match status" value="1"/>
</dbReference>
<keyword evidence="2" id="KW-0238">DNA-binding</keyword>
<keyword evidence="6" id="KW-1185">Reference proteome</keyword>
<evidence type="ECO:0000313" key="6">
    <source>
        <dbReference type="Proteomes" id="UP001596915"/>
    </source>
</evidence>
<gene>
    <name evidence="5" type="ORF">ACFQ2K_18315</name>
</gene>
<dbReference type="Gene3D" id="1.10.10.10">
    <property type="entry name" value="Winged helix-like DNA-binding domain superfamily/Winged helix DNA-binding domain"/>
    <property type="match status" value="1"/>
</dbReference>
<keyword evidence="3" id="KW-0804">Transcription</keyword>
<evidence type="ECO:0000256" key="3">
    <source>
        <dbReference type="ARBA" id="ARBA00023163"/>
    </source>
</evidence>
<evidence type="ECO:0000256" key="2">
    <source>
        <dbReference type="ARBA" id="ARBA00023125"/>
    </source>
</evidence>
<feature type="domain" description="HTH arsR-type" evidence="4">
    <location>
        <begin position="216"/>
        <end position="291"/>
    </location>
</feature>
<sequence length="300" mass="32246">MQRVHFSAQDLARTVVKVAERPLVETLFALDLLARQGGGEDYASWRQRTTGRLGRRSWSLLTLARTLRPVPDLLHMAENAANPKTGTERQNLVAMLEDFHKVALAPYWDRVSAALEADCTARGRTVLAGGIERLLSTVHPMVRWSGGVLEIPSHRSQDVVPGGAGLLLAPSLFLYDRPVLIPAAGRNRPLVLAYPVAGGTAEAVLAAPAAEQNAADALGPLVGRTRAAIMKSLTESCTTTELGRRIGISAASASQHTSVLRSAGLITTHRRLNTARHSLTPLGAALLDGFHHRDLARAHM</sequence>
<proteinExistence type="predicted"/>